<comment type="caution">
    <text evidence="3">The sequence shown here is derived from an EMBL/GenBank/DDBJ whole genome shotgun (WGS) entry which is preliminary data.</text>
</comment>
<evidence type="ECO:0000313" key="3">
    <source>
        <dbReference type="EMBL" id="KXB80237.1"/>
    </source>
</evidence>
<dbReference type="PANTHER" id="PTHR38781">
    <property type="entry name" value="ANTITOXIN DINJ-RELATED"/>
    <property type="match status" value="1"/>
</dbReference>
<accession>A0AB34X0F7</accession>
<gene>
    <name evidence="3" type="ORF">HMPREF1862_01461</name>
</gene>
<comment type="similarity">
    <text evidence="1">Belongs to the RelB/DinJ antitoxin family.</text>
</comment>
<sequence>MAKVSTNINLDADLKRSAQLLLKDLGMDLTTAVTIFLRQTVRAQAIPFQISRDTPNAQTLAALHEYEEMKAHPEKYPCYNSFEEAMKDVLS</sequence>
<reference evidence="3 4" key="1">
    <citation type="submission" date="2016-01" db="EMBL/GenBank/DDBJ databases">
        <authorList>
            <person name="Mitreva M."/>
            <person name="Pepin K.H."/>
            <person name="Mihindukulasuriya K.A."/>
            <person name="Fulton R."/>
            <person name="Fronick C."/>
            <person name="O'Laughlin M."/>
            <person name="Miner T."/>
            <person name="Herter B."/>
            <person name="Rosa B.A."/>
            <person name="Cordes M."/>
            <person name="Tomlinson C."/>
            <person name="Wollam A."/>
            <person name="Palsikar V.B."/>
            <person name="Mardis E.R."/>
            <person name="Wilson R.K."/>
        </authorList>
    </citation>
    <scope>NUCLEOTIDE SEQUENCE [LARGE SCALE GENOMIC DNA]</scope>
    <source>
        <strain evidence="3 4">DNF00696</strain>
    </source>
</reference>
<dbReference type="EMBL" id="LSDN01000018">
    <property type="protein sequence ID" value="KXB80237.1"/>
    <property type="molecule type" value="Genomic_DNA"/>
</dbReference>
<dbReference type="Gene3D" id="1.10.1220.10">
    <property type="entry name" value="Met repressor-like"/>
    <property type="match status" value="1"/>
</dbReference>
<dbReference type="Proteomes" id="UP000070572">
    <property type="component" value="Unassembled WGS sequence"/>
</dbReference>
<dbReference type="NCBIfam" id="TIGR02384">
    <property type="entry name" value="RelB_DinJ"/>
    <property type="match status" value="1"/>
</dbReference>
<dbReference type="InterPro" id="IPR013321">
    <property type="entry name" value="Arc_rbn_hlx_hlx"/>
</dbReference>
<dbReference type="GO" id="GO:0006351">
    <property type="term" value="P:DNA-templated transcription"/>
    <property type="evidence" value="ECO:0007669"/>
    <property type="project" value="TreeGrafter"/>
</dbReference>
<evidence type="ECO:0000313" key="4">
    <source>
        <dbReference type="Proteomes" id="UP000070572"/>
    </source>
</evidence>
<keyword evidence="2" id="KW-1277">Toxin-antitoxin system</keyword>
<dbReference type="GO" id="GO:0006355">
    <property type="term" value="P:regulation of DNA-templated transcription"/>
    <property type="evidence" value="ECO:0007669"/>
    <property type="project" value="InterPro"/>
</dbReference>
<dbReference type="RefSeq" id="WP_060920650.1">
    <property type="nucleotide sequence ID" value="NZ_KQ960684.1"/>
</dbReference>
<protein>
    <submittedName>
        <fullName evidence="3">Addiction module antitoxin, RelB/DinJ family</fullName>
    </submittedName>
</protein>
<name>A0AB34X0F7_9ACTO</name>
<evidence type="ECO:0000256" key="2">
    <source>
        <dbReference type="ARBA" id="ARBA00022649"/>
    </source>
</evidence>
<evidence type="ECO:0000256" key="1">
    <source>
        <dbReference type="ARBA" id="ARBA00010562"/>
    </source>
</evidence>
<dbReference type="AlphaFoldDB" id="A0AB34X0F7"/>
<dbReference type="Pfam" id="PF04221">
    <property type="entry name" value="RelB"/>
    <property type="match status" value="1"/>
</dbReference>
<dbReference type="PANTHER" id="PTHR38781:SF1">
    <property type="entry name" value="ANTITOXIN DINJ-RELATED"/>
    <property type="match status" value="1"/>
</dbReference>
<organism evidence="3 4">
    <name type="scientific">Varibaculum cambriense</name>
    <dbReference type="NCBI Taxonomy" id="184870"/>
    <lineage>
        <taxon>Bacteria</taxon>
        <taxon>Bacillati</taxon>
        <taxon>Actinomycetota</taxon>
        <taxon>Actinomycetes</taxon>
        <taxon>Actinomycetales</taxon>
        <taxon>Actinomycetaceae</taxon>
        <taxon>Varibaculum</taxon>
    </lineage>
</organism>
<dbReference type="InterPro" id="IPR007337">
    <property type="entry name" value="RelB/DinJ"/>
</dbReference>
<proteinExistence type="inferred from homology"/>